<dbReference type="AlphaFoldDB" id="A0A1Y6BET3"/>
<protein>
    <submittedName>
        <fullName evidence="1">Uncharacterized protein</fullName>
    </submittedName>
</protein>
<gene>
    <name evidence="1" type="ORF">SAMN06296036_104228</name>
</gene>
<dbReference type="RefSeq" id="WP_132316612.1">
    <property type="nucleotide sequence ID" value="NZ_FWZT01000004.1"/>
</dbReference>
<sequence>MLRSISILMMLVSCKSMNFKARNLDDQVLPMLGSMALYEEALGEVCYTYGENLVQNSGFETPAIDDDWALVESQGRVNFHWLVSADTSIPKQCGRQKPAVELSYQDQGSQVNQVIHLWANCQEPRFYLKEPIPKTYRYQVKLAQSVTTERGSQYFIEFDYKYDGATDQRFLPRMTVKFGSHTISSVLEKNGWQKFSRLVRANSTKSEFEISVKEPLGQLAIDNVTIRRYAGCQKRRRHCRKIKTVVDFDPGYPLKRPKVLANRLLRNGQGIELGSGGTIVLKMDQPVFNQPGYEFLVEAPRPQDWPASVLVSQWPDGPWNFVGYVRQASEFDLNPIQSVSYIRIEDHSQSKDSEYRGFHLKNTTCL</sequence>
<keyword evidence="2" id="KW-1185">Reference proteome</keyword>
<reference evidence="2" key="1">
    <citation type="submission" date="2017-04" db="EMBL/GenBank/DDBJ databases">
        <authorList>
            <person name="Varghese N."/>
            <person name="Submissions S."/>
        </authorList>
    </citation>
    <scope>NUCLEOTIDE SEQUENCE [LARGE SCALE GENOMIC DNA]</scope>
    <source>
        <strain evidence="2">RKEM611</strain>
    </source>
</reference>
<dbReference type="Gene3D" id="2.60.120.260">
    <property type="entry name" value="Galactose-binding domain-like"/>
    <property type="match status" value="1"/>
</dbReference>
<organism evidence="1 2">
    <name type="scientific">Pseudobacteriovorax antillogorgiicola</name>
    <dbReference type="NCBI Taxonomy" id="1513793"/>
    <lineage>
        <taxon>Bacteria</taxon>
        <taxon>Pseudomonadati</taxon>
        <taxon>Bdellovibrionota</taxon>
        <taxon>Oligoflexia</taxon>
        <taxon>Oligoflexales</taxon>
        <taxon>Pseudobacteriovoracaceae</taxon>
        <taxon>Pseudobacteriovorax</taxon>
    </lineage>
</organism>
<accession>A0A1Y6BET3</accession>
<dbReference type="Proteomes" id="UP000192907">
    <property type="component" value="Unassembled WGS sequence"/>
</dbReference>
<dbReference type="EMBL" id="FWZT01000004">
    <property type="protein sequence ID" value="SMF07643.1"/>
    <property type="molecule type" value="Genomic_DNA"/>
</dbReference>
<evidence type="ECO:0000313" key="2">
    <source>
        <dbReference type="Proteomes" id="UP000192907"/>
    </source>
</evidence>
<evidence type="ECO:0000313" key="1">
    <source>
        <dbReference type="EMBL" id="SMF07643.1"/>
    </source>
</evidence>
<proteinExistence type="predicted"/>
<name>A0A1Y6BET3_9BACT</name>